<dbReference type="Pfam" id="PF25372">
    <property type="entry name" value="DUF7885"/>
    <property type="match status" value="1"/>
</dbReference>
<evidence type="ECO:0000259" key="2">
    <source>
        <dbReference type="Pfam" id="PF25372"/>
    </source>
</evidence>
<dbReference type="SUPFAM" id="SSF52058">
    <property type="entry name" value="L domain-like"/>
    <property type="match status" value="1"/>
</dbReference>
<dbReference type="PANTHER" id="PTHR13318:SF272">
    <property type="entry name" value="OS12G0552700 PROTEIN"/>
    <property type="match status" value="1"/>
</dbReference>
<evidence type="ECO:0000313" key="4">
    <source>
        <dbReference type="Proteomes" id="UP001341840"/>
    </source>
</evidence>
<feature type="domain" description="COI1 F-box" evidence="1">
    <location>
        <begin position="10"/>
        <end position="46"/>
    </location>
</feature>
<evidence type="ECO:0008006" key="5">
    <source>
        <dbReference type="Google" id="ProtNLM"/>
    </source>
</evidence>
<dbReference type="InterPro" id="IPR041567">
    <property type="entry name" value="COI1_F-box"/>
</dbReference>
<organism evidence="3 4">
    <name type="scientific">Stylosanthes scabra</name>
    <dbReference type="NCBI Taxonomy" id="79078"/>
    <lineage>
        <taxon>Eukaryota</taxon>
        <taxon>Viridiplantae</taxon>
        <taxon>Streptophyta</taxon>
        <taxon>Embryophyta</taxon>
        <taxon>Tracheophyta</taxon>
        <taxon>Spermatophyta</taxon>
        <taxon>Magnoliopsida</taxon>
        <taxon>eudicotyledons</taxon>
        <taxon>Gunneridae</taxon>
        <taxon>Pentapetalae</taxon>
        <taxon>rosids</taxon>
        <taxon>fabids</taxon>
        <taxon>Fabales</taxon>
        <taxon>Fabaceae</taxon>
        <taxon>Papilionoideae</taxon>
        <taxon>50 kb inversion clade</taxon>
        <taxon>dalbergioids sensu lato</taxon>
        <taxon>Dalbergieae</taxon>
        <taxon>Pterocarpus clade</taxon>
        <taxon>Stylosanthes</taxon>
    </lineage>
</organism>
<comment type="caution">
    <text evidence="3">The sequence shown here is derived from an EMBL/GenBank/DDBJ whole genome shotgun (WGS) entry which is preliminary data.</text>
</comment>
<gene>
    <name evidence="3" type="ORF">PIB30_063840</name>
</gene>
<protein>
    <recommendedName>
        <fullName evidence="5">F-box/LRR-repeat protein 3</fullName>
    </recommendedName>
</protein>
<reference evidence="3 4" key="1">
    <citation type="journal article" date="2023" name="Plants (Basel)">
        <title>Bridging the Gap: Combining Genomics and Transcriptomics Approaches to Understand Stylosanthes scabra, an Orphan Legume from the Brazilian Caatinga.</title>
        <authorList>
            <person name="Ferreira-Neto J.R.C."/>
            <person name="da Silva M.D."/>
            <person name="Binneck E."/>
            <person name="de Melo N.F."/>
            <person name="da Silva R.H."/>
            <person name="de Melo A.L.T.M."/>
            <person name="Pandolfi V."/>
            <person name="Bustamante F.O."/>
            <person name="Brasileiro-Vidal A.C."/>
            <person name="Benko-Iseppon A.M."/>
        </authorList>
    </citation>
    <scope>NUCLEOTIDE SEQUENCE [LARGE SCALE GENOMIC DNA]</scope>
    <source>
        <tissue evidence="3">Leaves</tissue>
    </source>
</reference>
<dbReference type="Pfam" id="PF18511">
    <property type="entry name" value="F-box_5"/>
    <property type="match status" value="1"/>
</dbReference>
<feature type="domain" description="F-box/LRR-repeat protein 15-like leucin rich repeat" evidence="2">
    <location>
        <begin position="324"/>
        <end position="510"/>
    </location>
</feature>
<dbReference type="InterPro" id="IPR001611">
    <property type="entry name" value="Leu-rich_rpt"/>
</dbReference>
<evidence type="ECO:0000313" key="3">
    <source>
        <dbReference type="EMBL" id="MED6161765.1"/>
    </source>
</evidence>
<dbReference type="Proteomes" id="UP001341840">
    <property type="component" value="Unassembled WGS sequence"/>
</dbReference>
<sequence>MSESLLCVLTEDLLIRVLHHLHSHADRKSWRLVCKHLHRVESLTRTTIRILRIEFLLSLLHKFPNIQELDLSLCPRIDDGAVRIMLTQGSPTWTRGLKRLLLSRATGLGHSGLEQLVRACPLLEAVDVSHCWSFGDREAAAISCGTGLREVNMDKCLGLTDIGLARIAVGCSRLQSLSLKWCFEISDLAVDLLCKKCLHLKFLDVSYLKLLIWFSVLTHHPIPLIFGLMFIFCCFTTPERVEITSESLQSIASLLNLEVLVMVGCSLVDDAGLRYLENGCPLLKAIDVSRCNCISSSGLISLVSGHQDLVQIGAGYCLSELSAPLVHCLKNLKQLSVIRIDGVRVSDFILQTIGKNCKSIVELGLSKCVGVTNMGIMQLVSGCDSLKILDLTCCRSITDAAISTIADSCPDLVCLRLESCDMVTENCIYHLGSSCLLLEELDLTDCSGINDTALKYLSGCSELLRLKLGLCTNISDIGLSHIAYSCPKIAELDLYRCVYIGDDGLAALASGCRKLMKLNVSYCNRITDKGMEYLSHLSELSELEMRGLSNVTSIGIKAVALSCKRLADLDLKHCEKIDDSGFWALAFYSQNLRQINLSNCNVSDVVLCLLMGNLKRLQDAKLVHLFKVTVKGVELALRACCGRIKKVKLQSSLRFLISLEILETLQARGCKVRWD</sequence>
<dbReference type="CDD" id="cd22159">
    <property type="entry name" value="F-box_AtTIR1-like"/>
    <property type="match status" value="1"/>
</dbReference>
<dbReference type="PANTHER" id="PTHR13318">
    <property type="entry name" value="PARTNER OF PAIRED, ISOFORM B-RELATED"/>
    <property type="match status" value="1"/>
</dbReference>
<dbReference type="SUPFAM" id="SSF52047">
    <property type="entry name" value="RNI-like"/>
    <property type="match status" value="1"/>
</dbReference>
<name>A0ABU6UN91_9FABA</name>
<dbReference type="InterPro" id="IPR057207">
    <property type="entry name" value="FBXL15_LRR"/>
</dbReference>
<dbReference type="Pfam" id="PF13516">
    <property type="entry name" value="LRR_6"/>
    <property type="match status" value="2"/>
</dbReference>
<dbReference type="EMBL" id="JASCZI010121442">
    <property type="protein sequence ID" value="MED6161765.1"/>
    <property type="molecule type" value="Genomic_DNA"/>
</dbReference>
<dbReference type="InterPro" id="IPR032675">
    <property type="entry name" value="LRR_dom_sf"/>
</dbReference>
<dbReference type="Gene3D" id="3.80.10.10">
    <property type="entry name" value="Ribonuclease Inhibitor"/>
    <property type="match status" value="3"/>
</dbReference>
<evidence type="ECO:0000259" key="1">
    <source>
        <dbReference type="Pfam" id="PF18511"/>
    </source>
</evidence>
<accession>A0ABU6UN91</accession>
<keyword evidence="4" id="KW-1185">Reference proteome</keyword>
<dbReference type="InterPro" id="IPR006553">
    <property type="entry name" value="Leu-rich_rpt_Cys-con_subtyp"/>
</dbReference>
<proteinExistence type="predicted"/>
<dbReference type="SMART" id="SM00367">
    <property type="entry name" value="LRR_CC"/>
    <property type="match status" value="16"/>
</dbReference>